<protein>
    <submittedName>
        <fullName evidence="2">Uncharacterized protein</fullName>
    </submittedName>
</protein>
<feature type="non-terminal residue" evidence="2">
    <location>
        <position position="1"/>
    </location>
</feature>
<feature type="compositionally biased region" description="Basic residues" evidence="1">
    <location>
        <begin position="55"/>
        <end position="65"/>
    </location>
</feature>
<evidence type="ECO:0000256" key="1">
    <source>
        <dbReference type="SAM" id="MobiDB-lite"/>
    </source>
</evidence>
<evidence type="ECO:0000313" key="2">
    <source>
        <dbReference type="EMBL" id="CAA9566200.1"/>
    </source>
</evidence>
<gene>
    <name evidence="2" type="ORF">AVDCRST_MAG59-3065</name>
</gene>
<dbReference type="EMBL" id="CADCWF010000204">
    <property type="protein sequence ID" value="CAA9566200.1"/>
    <property type="molecule type" value="Genomic_DNA"/>
</dbReference>
<accession>A0A6J4V4G4</accession>
<sequence length="115" mass="12233">AGPSTLVCRVPTGGCVTVLGDRVPGRCREGPRRVLWMAGPTGGIDPGAPPGRTRASLRCRKRPSQRCRSGGDPPHRSRRRDRSANGWAGDRIVQARALSLEAVIMASGRRPGPCV</sequence>
<feature type="non-terminal residue" evidence="2">
    <location>
        <position position="115"/>
    </location>
</feature>
<reference evidence="2" key="1">
    <citation type="submission" date="2020-02" db="EMBL/GenBank/DDBJ databases">
        <authorList>
            <person name="Meier V. D."/>
        </authorList>
    </citation>
    <scope>NUCLEOTIDE SEQUENCE</scope>
    <source>
        <strain evidence="2">AVDCRST_MAG59</strain>
    </source>
</reference>
<name>A0A6J4V4G4_9BACT</name>
<organism evidence="2">
    <name type="scientific">uncultured Thermomicrobiales bacterium</name>
    <dbReference type="NCBI Taxonomy" id="1645740"/>
    <lineage>
        <taxon>Bacteria</taxon>
        <taxon>Pseudomonadati</taxon>
        <taxon>Thermomicrobiota</taxon>
        <taxon>Thermomicrobia</taxon>
        <taxon>Thermomicrobiales</taxon>
        <taxon>environmental samples</taxon>
    </lineage>
</organism>
<dbReference type="AlphaFoldDB" id="A0A6J4V4G4"/>
<proteinExistence type="predicted"/>
<feature type="region of interest" description="Disordered" evidence="1">
    <location>
        <begin position="38"/>
        <end position="88"/>
    </location>
</feature>